<feature type="coiled-coil region" evidence="1">
    <location>
        <begin position="558"/>
        <end position="592"/>
    </location>
</feature>
<evidence type="ECO:0000256" key="2">
    <source>
        <dbReference type="SAM" id="MobiDB-lite"/>
    </source>
</evidence>
<dbReference type="InterPro" id="IPR012337">
    <property type="entry name" value="RNaseH-like_sf"/>
</dbReference>
<dbReference type="Pfam" id="PF14291">
    <property type="entry name" value="DUF4371"/>
    <property type="match status" value="1"/>
</dbReference>
<proteinExistence type="predicted"/>
<dbReference type="PANTHER" id="PTHR45749:SF37">
    <property type="entry name" value="OS05G0311600 PROTEIN"/>
    <property type="match status" value="1"/>
</dbReference>
<keyword evidence="1" id="KW-0175">Coiled coil</keyword>
<feature type="domain" description="DUF4371" evidence="4">
    <location>
        <begin position="200"/>
        <end position="408"/>
    </location>
</feature>
<dbReference type="InterPro" id="IPR025398">
    <property type="entry name" value="DUF4371"/>
</dbReference>
<gene>
    <name evidence="5" type="primary">ZMYM1_54</name>
    <name evidence="5" type="ORF">g.112389</name>
</gene>
<organism evidence="5">
    <name type="scientific">Schizaphis graminum</name>
    <name type="common">Green bug aphid</name>
    <dbReference type="NCBI Taxonomy" id="13262"/>
    <lineage>
        <taxon>Eukaryota</taxon>
        <taxon>Metazoa</taxon>
        <taxon>Ecdysozoa</taxon>
        <taxon>Arthropoda</taxon>
        <taxon>Hexapoda</taxon>
        <taxon>Insecta</taxon>
        <taxon>Pterygota</taxon>
        <taxon>Neoptera</taxon>
        <taxon>Paraneoptera</taxon>
        <taxon>Hemiptera</taxon>
        <taxon>Sternorrhyncha</taxon>
        <taxon>Aphidomorpha</taxon>
        <taxon>Aphidoidea</taxon>
        <taxon>Aphididae</taxon>
        <taxon>Aphidini</taxon>
        <taxon>Schizaphis</taxon>
    </lineage>
</organism>
<evidence type="ECO:0000259" key="3">
    <source>
        <dbReference type="Pfam" id="PF05699"/>
    </source>
</evidence>
<evidence type="ECO:0000313" key="5">
    <source>
        <dbReference type="EMBL" id="MBY25169.1"/>
    </source>
</evidence>
<dbReference type="GO" id="GO:0046983">
    <property type="term" value="F:protein dimerization activity"/>
    <property type="evidence" value="ECO:0007669"/>
    <property type="project" value="InterPro"/>
</dbReference>
<evidence type="ECO:0000259" key="4">
    <source>
        <dbReference type="Pfam" id="PF14291"/>
    </source>
</evidence>
<dbReference type="SUPFAM" id="SSF53098">
    <property type="entry name" value="Ribonuclease H-like"/>
    <property type="match status" value="1"/>
</dbReference>
<dbReference type="PANTHER" id="PTHR45749">
    <property type="match status" value="1"/>
</dbReference>
<feature type="region of interest" description="Disordered" evidence="2">
    <location>
        <begin position="1"/>
        <end position="27"/>
    </location>
</feature>
<protein>
    <submittedName>
        <fullName evidence="5">Zinc finger MYM-type protein 1</fullName>
    </submittedName>
</protein>
<dbReference type="AlphaFoldDB" id="A0A2S2P6U0"/>
<dbReference type="Pfam" id="PF05699">
    <property type="entry name" value="Dimer_Tnp_hAT"/>
    <property type="match status" value="1"/>
</dbReference>
<reference evidence="5" key="1">
    <citation type="submission" date="2018-04" db="EMBL/GenBank/DDBJ databases">
        <title>Transcriptome of Schizaphis graminum biotype I.</title>
        <authorList>
            <person name="Scully E.D."/>
            <person name="Geib S.M."/>
            <person name="Palmer N.A."/>
            <person name="Koch K."/>
            <person name="Bradshaw J."/>
            <person name="Heng-Moss T."/>
            <person name="Sarath G."/>
        </authorList>
    </citation>
    <scope>NUCLEOTIDE SEQUENCE</scope>
</reference>
<feature type="domain" description="HAT C-terminal dimerisation" evidence="3">
    <location>
        <begin position="748"/>
        <end position="791"/>
    </location>
</feature>
<evidence type="ECO:0000256" key="1">
    <source>
        <dbReference type="SAM" id="Coils"/>
    </source>
</evidence>
<dbReference type="EMBL" id="GGMR01012550">
    <property type="protein sequence ID" value="MBY25169.1"/>
    <property type="molecule type" value="Transcribed_RNA"/>
</dbReference>
<accession>A0A2S2P6U0</accession>
<dbReference type="InterPro" id="IPR008906">
    <property type="entry name" value="HATC_C_dom"/>
</dbReference>
<sequence>MDIKKKTSGAFKRKQRQQREEMKQKLPKMDKFLTKTKCDISTVSTEMENVDSSDDSNIMTTVSNEKLTTPTTKEPLVSELFKISNDLGNFINKKLNDTEKRLIFDIGPLKPPGPFPKDPHQSNRSFSESYYIFQTKYGPVNRFWLCYSPLLDATYCQPCWLFSLQRSTWCTGLRDWKHLSERIKEHGFSKNHIEACAVYEMWQKNINIDKDLENQIRKEASFWRMVLQRLFDIIITLATNSLALRGHREDLSLEGYHGNFLSIVQLVSRYDQVLNQVLEMPKGSTRYLSPTVQNEMIECIGKTLEGHLLENIRASPFFAIIMDTTQDIAKVDQLSIVVRYAAISRSENGQPVDIKVKEVFLGFYAVTKHSAVDLVKQVITLFSHKNLDLKKCVGQGYDGASVMSGRYNSVQKHIKDIQPNAEYVHCASHNLNLVINDAVRGCMEIQHFFITLQELYNFFGNSIKRWDLLSKFTSESEVTLKKLNPTRWSSRINTITAVKLRFFDIIKSLSEIALNSKNVDERNEADNIKKKLFKFEFVLLCEFMYHVLNNINYASKILQKVDIDLDQASNVLEETKDKLKMYRNDFESFYNKATETARKYDIDLNFQVKRQSKIKKHFDELASDHRFGNRKEIFKITIFNNILDIIITQLNTRFIGMSKVNKIFDFLTPKVLRSIDERTLLQKCDQFQSKYSDVIGPNFSLQFLNVYHLTFPELTKTCNVYQLCKDIITKFGVMECDITEVFMAILLFYTIPVTSAGAERSFSKLKIIKNYLRNSTGQDRLKYLSLIAVENKAASKLDLSEVIDQFANIKARKRL</sequence>
<name>A0A2S2P6U0_SCHGA</name>
<feature type="compositionally biased region" description="Basic and acidic residues" evidence="2">
    <location>
        <begin position="17"/>
        <end position="27"/>
    </location>
</feature>